<evidence type="ECO:0000313" key="1">
    <source>
        <dbReference type="EMBL" id="EMC95215.1"/>
    </source>
</evidence>
<dbReference type="EMBL" id="KB445557">
    <property type="protein sequence ID" value="EMC95215.1"/>
    <property type="molecule type" value="Genomic_DNA"/>
</dbReference>
<evidence type="ECO:0000313" key="2">
    <source>
        <dbReference type="Proteomes" id="UP000011761"/>
    </source>
</evidence>
<accession>M2N8Q0</accession>
<gene>
    <name evidence="1" type="ORF">BAUCODRAFT_532322</name>
</gene>
<dbReference type="GeneID" id="19115226"/>
<name>M2N8Q0_BAUPA</name>
<protein>
    <submittedName>
        <fullName evidence="1">Uncharacterized protein</fullName>
    </submittedName>
</protein>
<proteinExistence type="predicted"/>
<reference evidence="1 2" key="1">
    <citation type="journal article" date="2012" name="PLoS Pathog.">
        <title>Diverse lifestyles and strategies of plant pathogenesis encoded in the genomes of eighteen Dothideomycetes fungi.</title>
        <authorList>
            <person name="Ohm R.A."/>
            <person name="Feau N."/>
            <person name="Henrissat B."/>
            <person name="Schoch C.L."/>
            <person name="Horwitz B.A."/>
            <person name="Barry K.W."/>
            <person name="Condon B.J."/>
            <person name="Copeland A.C."/>
            <person name="Dhillon B."/>
            <person name="Glaser F."/>
            <person name="Hesse C.N."/>
            <person name="Kosti I."/>
            <person name="LaButti K."/>
            <person name="Lindquist E.A."/>
            <person name="Lucas S."/>
            <person name="Salamov A.A."/>
            <person name="Bradshaw R.E."/>
            <person name="Ciuffetti L."/>
            <person name="Hamelin R.C."/>
            <person name="Kema G.H.J."/>
            <person name="Lawrence C."/>
            <person name="Scott J.A."/>
            <person name="Spatafora J.W."/>
            <person name="Turgeon B.G."/>
            <person name="de Wit P.J.G.M."/>
            <person name="Zhong S."/>
            <person name="Goodwin S.B."/>
            <person name="Grigoriev I.V."/>
        </authorList>
    </citation>
    <scope>NUCLEOTIDE SEQUENCE [LARGE SCALE GENOMIC DNA]</scope>
    <source>
        <strain evidence="1 2">UAMH 10762</strain>
    </source>
</reference>
<organism evidence="1 2">
    <name type="scientific">Baudoinia panamericana (strain UAMH 10762)</name>
    <name type="common">Angels' share fungus</name>
    <name type="synonym">Baudoinia compniacensis (strain UAMH 10762)</name>
    <dbReference type="NCBI Taxonomy" id="717646"/>
    <lineage>
        <taxon>Eukaryota</taxon>
        <taxon>Fungi</taxon>
        <taxon>Dikarya</taxon>
        <taxon>Ascomycota</taxon>
        <taxon>Pezizomycotina</taxon>
        <taxon>Dothideomycetes</taxon>
        <taxon>Dothideomycetidae</taxon>
        <taxon>Mycosphaerellales</taxon>
        <taxon>Teratosphaeriaceae</taxon>
        <taxon>Baudoinia</taxon>
    </lineage>
</organism>
<dbReference type="HOGENOM" id="CLU_2454374_0_0_1"/>
<dbReference type="KEGG" id="bcom:BAUCODRAFT_532322"/>
<dbReference type="RefSeq" id="XP_007677777.1">
    <property type="nucleotide sequence ID" value="XM_007679587.1"/>
</dbReference>
<sequence length="89" mass="9971">MFSMFFHLQHQLAGTVRHHPGPCVADILPGGIGVFNANMPREQHTTLHCPPRELAEESLQITNLTQHNACCCCCCPISNLTRLHFILYS</sequence>
<keyword evidence="2" id="KW-1185">Reference proteome</keyword>
<dbReference type="AlphaFoldDB" id="M2N8Q0"/>
<dbReference type="Proteomes" id="UP000011761">
    <property type="component" value="Unassembled WGS sequence"/>
</dbReference>